<dbReference type="Pfam" id="PF06439">
    <property type="entry name" value="3keto-disac_hyd"/>
    <property type="match status" value="1"/>
</dbReference>
<organism evidence="2 3">
    <name type="scientific">Prosthecobacter fusiformis</name>
    <dbReference type="NCBI Taxonomy" id="48464"/>
    <lineage>
        <taxon>Bacteria</taxon>
        <taxon>Pseudomonadati</taxon>
        <taxon>Verrucomicrobiota</taxon>
        <taxon>Verrucomicrobiia</taxon>
        <taxon>Verrucomicrobiales</taxon>
        <taxon>Verrucomicrobiaceae</taxon>
        <taxon>Prosthecobacter</taxon>
    </lineage>
</organism>
<accession>A0A4R7S3U0</accession>
<evidence type="ECO:0000313" key="2">
    <source>
        <dbReference type="EMBL" id="TDU73001.1"/>
    </source>
</evidence>
<dbReference type="RefSeq" id="WP_133794138.1">
    <property type="nucleotide sequence ID" value="NZ_SOCA01000002.1"/>
</dbReference>
<dbReference type="GO" id="GO:0016787">
    <property type="term" value="F:hydrolase activity"/>
    <property type="evidence" value="ECO:0007669"/>
    <property type="project" value="InterPro"/>
</dbReference>
<dbReference type="InterPro" id="IPR010496">
    <property type="entry name" value="AL/BT2_dom"/>
</dbReference>
<gene>
    <name evidence="2" type="ORF">EI77_01467</name>
</gene>
<feature type="domain" description="3-keto-alpha-glucoside-1,2-lyase/3-keto-2-hydroxy-glucal hydratase" evidence="1">
    <location>
        <begin position="43"/>
        <end position="231"/>
    </location>
</feature>
<dbReference type="EMBL" id="SOCA01000002">
    <property type="protein sequence ID" value="TDU73001.1"/>
    <property type="molecule type" value="Genomic_DNA"/>
</dbReference>
<evidence type="ECO:0000313" key="3">
    <source>
        <dbReference type="Proteomes" id="UP000295662"/>
    </source>
</evidence>
<evidence type="ECO:0000259" key="1">
    <source>
        <dbReference type="Pfam" id="PF06439"/>
    </source>
</evidence>
<sequence length="233" mass="25449">MKLNHFTSLAILLSLAACKPADEKSAAAPASTPTATAPSEADGWVSMFNGKDFTGWKSNEETPNSFSVEDGTIKVSNGRSHLFYVGPNGDAKFTSFEFKGKVKHMPGSNSGLYIHTEYQEKGWPEKGFECQVNSTSHKDPKKTGGLYAVKDVLDTAPVADDEWFDYSIKVDGKHITISINGKVTTDWTEPEGWDPATALKNMAGRKLTSGTMAIQAHDPKSVVYYKDLYIKAL</sequence>
<dbReference type="Proteomes" id="UP000295662">
    <property type="component" value="Unassembled WGS sequence"/>
</dbReference>
<keyword evidence="3" id="KW-1185">Reference proteome</keyword>
<dbReference type="AlphaFoldDB" id="A0A4R7S3U0"/>
<dbReference type="Gene3D" id="2.60.120.560">
    <property type="entry name" value="Exo-inulinase, domain 1"/>
    <property type="match status" value="1"/>
</dbReference>
<comment type="caution">
    <text evidence="2">The sequence shown here is derived from an EMBL/GenBank/DDBJ whole genome shotgun (WGS) entry which is preliminary data.</text>
</comment>
<dbReference type="OrthoDB" id="9787527at2"/>
<dbReference type="PROSITE" id="PS51257">
    <property type="entry name" value="PROKAR_LIPOPROTEIN"/>
    <property type="match status" value="1"/>
</dbReference>
<protein>
    <submittedName>
        <fullName evidence="2">Uncharacterized protein DUF1080</fullName>
    </submittedName>
</protein>
<proteinExistence type="predicted"/>
<name>A0A4R7S3U0_9BACT</name>
<reference evidence="2 3" key="1">
    <citation type="submission" date="2019-03" db="EMBL/GenBank/DDBJ databases">
        <title>Genomic Encyclopedia of Archaeal and Bacterial Type Strains, Phase II (KMG-II): from individual species to whole genera.</title>
        <authorList>
            <person name="Goeker M."/>
        </authorList>
    </citation>
    <scope>NUCLEOTIDE SEQUENCE [LARGE SCALE GENOMIC DNA]</scope>
    <source>
        <strain evidence="2 3">ATCC 25309</strain>
    </source>
</reference>